<feature type="non-terminal residue" evidence="2">
    <location>
        <position position="283"/>
    </location>
</feature>
<comment type="caution">
    <text evidence="2">The sequence shown here is derived from an EMBL/GenBank/DDBJ whole genome shotgun (WGS) entry which is preliminary data.</text>
</comment>
<dbReference type="PROSITE" id="PS00571">
    <property type="entry name" value="AMIDASES"/>
    <property type="match status" value="1"/>
</dbReference>
<dbReference type="PANTHER" id="PTHR11895:SF151">
    <property type="entry name" value="GLUTAMYL-TRNA(GLN) AMIDOTRANSFERASE SUBUNIT A"/>
    <property type="match status" value="1"/>
</dbReference>
<dbReference type="Gene3D" id="3.90.1300.10">
    <property type="entry name" value="Amidase signature (AS) domain"/>
    <property type="match status" value="1"/>
</dbReference>
<evidence type="ECO:0000259" key="1">
    <source>
        <dbReference type="Pfam" id="PF01425"/>
    </source>
</evidence>
<dbReference type="AlphaFoldDB" id="A0A2M6YD08"/>
<dbReference type="SUPFAM" id="SSF75304">
    <property type="entry name" value="Amidase signature (AS) enzymes"/>
    <property type="match status" value="1"/>
</dbReference>
<dbReference type="InterPro" id="IPR000120">
    <property type="entry name" value="Amidase"/>
</dbReference>
<proteinExistence type="predicted"/>
<feature type="domain" description="Amidase" evidence="1">
    <location>
        <begin position="25"/>
        <end position="280"/>
    </location>
</feature>
<dbReference type="EMBL" id="PEXI01000015">
    <property type="protein sequence ID" value="PIU24571.1"/>
    <property type="molecule type" value="Genomic_DNA"/>
</dbReference>
<reference evidence="3" key="1">
    <citation type="submission" date="2017-09" db="EMBL/GenBank/DDBJ databases">
        <title>Depth-based differentiation of microbial function through sediment-hosted aquifers and enrichment of novel symbionts in the deep terrestrial subsurface.</title>
        <authorList>
            <person name="Probst A.J."/>
            <person name="Ladd B."/>
            <person name="Jarett J.K."/>
            <person name="Geller-Mcgrath D.E."/>
            <person name="Sieber C.M.K."/>
            <person name="Emerson J.B."/>
            <person name="Anantharaman K."/>
            <person name="Thomas B.C."/>
            <person name="Malmstrom R."/>
            <person name="Stieglmeier M."/>
            <person name="Klingl A."/>
            <person name="Woyke T."/>
            <person name="Ryan C.M."/>
            <person name="Banfield J.F."/>
        </authorList>
    </citation>
    <scope>NUCLEOTIDE SEQUENCE [LARGE SCALE GENOMIC DNA]</scope>
</reference>
<evidence type="ECO:0000313" key="3">
    <source>
        <dbReference type="Proteomes" id="UP000229896"/>
    </source>
</evidence>
<organism evidence="2 3">
    <name type="scientific">Candidatus Berkelbacteria bacterium CG08_land_8_20_14_0_20_39_8</name>
    <dbReference type="NCBI Taxonomy" id="1974511"/>
    <lineage>
        <taxon>Bacteria</taxon>
        <taxon>Candidatus Berkelbacteria</taxon>
    </lineage>
</organism>
<accession>A0A2M6YD08</accession>
<dbReference type="PANTHER" id="PTHR11895">
    <property type="entry name" value="TRANSAMIDASE"/>
    <property type="match status" value="1"/>
</dbReference>
<protein>
    <submittedName>
        <fullName evidence="2">Asp-tRNA(Asn)/Glu-tRNA(Gln) amidotransferase subunit GatA</fullName>
    </submittedName>
</protein>
<name>A0A2M6YD08_9BACT</name>
<dbReference type="Pfam" id="PF01425">
    <property type="entry name" value="Amidase"/>
    <property type="match status" value="1"/>
</dbReference>
<dbReference type="InterPro" id="IPR020556">
    <property type="entry name" value="Amidase_CS"/>
</dbReference>
<sequence>MLVFYKLTIQEALQKLKAGEITPSELLESVIGRVEKVEPKINSYITKTFDIARTQAKESDKRFAEGKPLSDLDGIPMVLKDVFCTKGVKTTAASKILEDFIPAYDATVVQKLSNAGVIMLGKANTDEFTMGSSTENSAFGPTHNPWDTSRVPGGSSGGSAAAVAADECLFALGTDTGGSIRQPSSFCSVSGLKVTYGLVSRNGVVSYASSFDTIGPIAKSAADVAIILNVIAGNDPLDSTTVKEKLPDYTTFLGKDIKDKRIGIPKEFYGAGLNPEVDKILKD</sequence>
<dbReference type="GO" id="GO:0016740">
    <property type="term" value="F:transferase activity"/>
    <property type="evidence" value="ECO:0007669"/>
    <property type="project" value="UniProtKB-KW"/>
</dbReference>
<dbReference type="InterPro" id="IPR036928">
    <property type="entry name" value="AS_sf"/>
</dbReference>
<dbReference type="Proteomes" id="UP000229896">
    <property type="component" value="Unassembled WGS sequence"/>
</dbReference>
<dbReference type="InterPro" id="IPR023631">
    <property type="entry name" value="Amidase_dom"/>
</dbReference>
<keyword evidence="2" id="KW-0808">Transferase</keyword>
<gene>
    <name evidence="2" type="ORF">COT12_00355</name>
</gene>
<evidence type="ECO:0000313" key="2">
    <source>
        <dbReference type="EMBL" id="PIU24571.1"/>
    </source>
</evidence>